<sequence>MTALGGALHDPPAVARCLSAAEALLSGDTGGRWVMPDSLRSSSIYKALGTGIASELDLAYWHARYTAASRFDAGGVAADTESSSHQVVPPPEVYFVGLAFHVPAVTEVRASAVLDNNPALRRVLVDVFDLPVGDAGAQRHATRSLPPSSSSGGGEIRFPVLENPLLAVAQSAWLETAVCASAKSWVPHFPPRFGDNEGTMRGSDPGLPPPIRLRCDATRDWSARLFAFAVPNRRALDACKRALDACGVGGGGGQQGGSGGIVEVGAGLGYWKWVLEGLGPFPNGRGGGGGGGGGGGTSRGVSLHLGKAGRTLSGGDAKEAPPLKFLAIDKDPSRVPGGTGVSAASAAAVAGGIDRERERGRGNGNGGRRGGNKRTRREGSRGGRHGEGQSERPTHNEYHGGAPAWAVVEQGGPEQLRALSAAAYPVLLLCYPPPSVGVGTGASGCMGADALARFSGKVLLYIGEVGGDTGSPRFEAALRAGWDLVEEVELPCFSSTANRLMVFARKGAFSSGGGVSASTAGSGKKRKDAGAAAARLDTPGKDACPTGDAGGGGGGAGMAMYRCSGCGAKAAAEGGVLLHRCRLTRSVSFCSEKCLTLDAERWRANLEARHVHLAPGTAVELANQSGKFGGVFRDKKLFKRLA</sequence>
<dbReference type="AlphaFoldDB" id="D7FW07"/>
<evidence type="ECO:0000313" key="3">
    <source>
        <dbReference type="Proteomes" id="UP000002630"/>
    </source>
</evidence>
<gene>
    <name evidence="2" type="ORF">Esi_0003_0160</name>
</gene>
<feature type="compositionally biased region" description="Basic and acidic residues" evidence="1">
    <location>
        <begin position="316"/>
        <end position="333"/>
    </location>
</feature>
<dbReference type="EMBL" id="FN649727">
    <property type="protein sequence ID" value="CBJ25527.1"/>
    <property type="molecule type" value="Genomic_DNA"/>
</dbReference>
<name>D7FW07_ECTSI</name>
<evidence type="ECO:0000256" key="1">
    <source>
        <dbReference type="SAM" id="MobiDB-lite"/>
    </source>
</evidence>
<evidence type="ECO:0000313" key="2">
    <source>
        <dbReference type="EMBL" id="CBJ25527.1"/>
    </source>
</evidence>
<proteinExistence type="predicted"/>
<feature type="compositionally biased region" description="Basic and acidic residues" evidence="1">
    <location>
        <begin position="377"/>
        <end position="398"/>
    </location>
</feature>
<reference evidence="2 3" key="1">
    <citation type="journal article" date="2010" name="Nature">
        <title>The Ectocarpus genome and the independent evolution of multicellularity in brown algae.</title>
        <authorList>
            <person name="Cock J.M."/>
            <person name="Sterck L."/>
            <person name="Rouze P."/>
            <person name="Scornet D."/>
            <person name="Allen A.E."/>
            <person name="Amoutzias G."/>
            <person name="Anthouard V."/>
            <person name="Artiguenave F."/>
            <person name="Aury J.M."/>
            <person name="Badger J.H."/>
            <person name="Beszteri B."/>
            <person name="Billiau K."/>
            <person name="Bonnet E."/>
            <person name="Bothwell J.H."/>
            <person name="Bowler C."/>
            <person name="Boyen C."/>
            <person name="Brownlee C."/>
            <person name="Carrano C.J."/>
            <person name="Charrier B."/>
            <person name="Cho G.Y."/>
            <person name="Coelho S.M."/>
            <person name="Collen J."/>
            <person name="Corre E."/>
            <person name="Da Silva C."/>
            <person name="Delage L."/>
            <person name="Delaroque N."/>
            <person name="Dittami S.M."/>
            <person name="Doulbeau S."/>
            <person name="Elias M."/>
            <person name="Farnham G."/>
            <person name="Gachon C.M."/>
            <person name="Gschloessl B."/>
            <person name="Heesch S."/>
            <person name="Jabbari K."/>
            <person name="Jubin C."/>
            <person name="Kawai H."/>
            <person name="Kimura K."/>
            <person name="Kloareg B."/>
            <person name="Kupper F.C."/>
            <person name="Lang D."/>
            <person name="Le Bail A."/>
            <person name="Leblanc C."/>
            <person name="Lerouge P."/>
            <person name="Lohr M."/>
            <person name="Lopez P.J."/>
            <person name="Martens C."/>
            <person name="Maumus F."/>
            <person name="Michel G."/>
            <person name="Miranda-Saavedra D."/>
            <person name="Morales J."/>
            <person name="Moreau H."/>
            <person name="Motomura T."/>
            <person name="Nagasato C."/>
            <person name="Napoli C.A."/>
            <person name="Nelson D.R."/>
            <person name="Nyvall-Collen P."/>
            <person name="Peters A.F."/>
            <person name="Pommier C."/>
            <person name="Potin P."/>
            <person name="Poulain J."/>
            <person name="Quesneville H."/>
            <person name="Read B."/>
            <person name="Rensing S.A."/>
            <person name="Ritter A."/>
            <person name="Rousvoal S."/>
            <person name="Samanta M."/>
            <person name="Samson G."/>
            <person name="Schroeder D.C."/>
            <person name="Segurens B."/>
            <person name="Strittmatter M."/>
            <person name="Tonon T."/>
            <person name="Tregear J.W."/>
            <person name="Valentin K."/>
            <person name="von Dassow P."/>
            <person name="Yamagishi T."/>
            <person name="Van de Peer Y."/>
            <person name="Wincker P."/>
        </authorList>
    </citation>
    <scope>NUCLEOTIDE SEQUENCE [LARGE SCALE GENOMIC DNA]</scope>
    <source>
        <strain evidence="3">Ec32 / CCAP1310/4</strain>
    </source>
</reference>
<dbReference type="eggNOG" id="ENOG502RQ99">
    <property type="taxonomic scope" value="Eukaryota"/>
</dbReference>
<protein>
    <recommendedName>
        <fullName evidence="4">MYND-type domain-containing protein</fullName>
    </recommendedName>
</protein>
<accession>D7FW07</accession>
<dbReference type="OrthoDB" id="46722at2759"/>
<dbReference type="InParanoid" id="D7FW07"/>
<feature type="compositionally biased region" description="Gly residues" evidence="1">
    <location>
        <begin position="285"/>
        <end position="298"/>
    </location>
</feature>
<evidence type="ECO:0008006" key="4">
    <source>
        <dbReference type="Google" id="ProtNLM"/>
    </source>
</evidence>
<feature type="compositionally biased region" description="Low complexity" evidence="1">
    <location>
        <begin position="341"/>
        <end position="352"/>
    </location>
</feature>
<dbReference type="EMBL" id="FN648486">
    <property type="protein sequence ID" value="CBJ25527.1"/>
    <property type="molecule type" value="Genomic_DNA"/>
</dbReference>
<feature type="region of interest" description="Disordered" evidence="1">
    <location>
        <begin position="510"/>
        <end position="534"/>
    </location>
</feature>
<dbReference type="PANTHER" id="PTHR39290:SF6">
    <property type="entry name" value="S-ADENOSYL-L-METHIONINE-DEPENDENT METHYLTRANSFERASES SUPERFAMILY PROTEIN"/>
    <property type="match status" value="1"/>
</dbReference>
<dbReference type="Proteomes" id="UP000002630">
    <property type="component" value="Linkage Group LG02"/>
</dbReference>
<feature type="region of interest" description="Disordered" evidence="1">
    <location>
        <begin position="285"/>
        <end position="399"/>
    </location>
</feature>
<keyword evidence="3" id="KW-1185">Reference proteome</keyword>
<dbReference type="PANTHER" id="PTHR39290">
    <property type="entry name" value="C3H1-TYPE DOMAIN-CONTAINING PROTEIN-RELATED"/>
    <property type="match status" value="1"/>
</dbReference>
<organism evidence="2 3">
    <name type="scientific">Ectocarpus siliculosus</name>
    <name type="common">Brown alga</name>
    <name type="synonym">Conferva siliculosa</name>
    <dbReference type="NCBI Taxonomy" id="2880"/>
    <lineage>
        <taxon>Eukaryota</taxon>
        <taxon>Sar</taxon>
        <taxon>Stramenopiles</taxon>
        <taxon>Ochrophyta</taxon>
        <taxon>PX clade</taxon>
        <taxon>Phaeophyceae</taxon>
        <taxon>Ectocarpales</taxon>
        <taxon>Ectocarpaceae</taxon>
        <taxon>Ectocarpus</taxon>
    </lineage>
</organism>